<gene>
    <name evidence="1" type="ORF">LSH36_560g00004</name>
</gene>
<dbReference type="AlphaFoldDB" id="A0AAD9J6K9"/>
<dbReference type="PANTHER" id="PTHR15460:SF3">
    <property type="entry name" value="PEROXISOMAL MEMBRANE PROTEIN 4"/>
    <property type="match status" value="1"/>
</dbReference>
<name>A0AAD9J6K9_9ANNE</name>
<sequence length="202" mass="23383">MTRNMASIINKLLLSGKYHDLLTLMKGFRNGAVYGAKIRFPHALVMTLLFRGGPISEQARTILRATYTHSKNLASFVILYKGLRLMFIKFDGKPAEYHSFISALIGGYLIWGKYNKVNEQINLYLLSRILYGLIKLGVERGYIPKPKGDSFPIFGALVWGIVLWLFEHHQHTLQPSLQSSMTYLYHESNLWHNIWDFLIYNR</sequence>
<proteinExistence type="predicted"/>
<dbReference type="Pfam" id="PF02466">
    <property type="entry name" value="Tim17"/>
    <property type="match status" value="1"/>
</dbReference>
<evidence type="ECO:0008006" key="3">
    <source>
        <dbReference type="Google" id="ProtNLM"/>
    </source>
</evidence>
<dbReference type="InterPro" id="IPR019531">
    <property type="entry name" value="Pmp4"/>
</dbReference>
<organism evidence="1 2">
    <name type="scientific">Paralvinella palmiformis</name>
    <dbReference type="NCBI Taxonomy" id="53620"/>
    <lineage>
        <taxon>Eukaryota</taxon>
        <taxon>Metazoa</taxon>
        <taxon>Spiralia</taxon>
        <taxon>Lophotrochozoa</taxon>
        <taxon>Annelida</taxon>
        <taxon>Polychaeta</taxon>
        <taxon>Sedentaria</taxon>
        <taxon>Canalipalpata</taxon>
        <taxon>Terebellida</taxon>
        <taxon>Terebelliformia</taxon>
        <taxon>Alvinellidae</taxon>
        <taxon>Paralvinella</taxon>
    </lineage>
</organism>
<protein>
    <recommendedName>
        <fullName evidence="3">Peroxisomal membrane protein 4</fullName>
    </recommendedName>
</protein>
<dbReference type="PANTHER" id="PTHR15460">
    <property type="entry name" value="PEROXISOMAL MEMBRANE PROTEIN 4"/>
    <property type="match status" value="1"/>
</dbReference>
<comment type="caution">
    <text evidence="1">The sequence shown here is derived from an EMBL/GenBank/DDBJ whole genome shotgun (WGS) entry which is preliminary data.</text>
</comment>
<keyword evidence="2" id="KW-1185">Reference proteome</keyword>
<reference evidence="1" key="1">
    <citation type="journal article" date="2023" name="Mol. Biol. Evol.">
        <title>Third-Generation Sequencing Reveals the Adaptive Role of the Epigenome in Three Deep-Sea Polychaetes.</title>
        <authorList>
            <person name="Perez M."/>
            <person name="Aroh O."/>
            <person name="Sun Y."/>
            <person name="Lan Y."/>
            <person name="Juniper S.K."/>
            <person name="Young C.R."/>
            <person name="Angers B."/>
            <person name="Qian P.Y."/>
        </authorList>
    </citation>
    <scope>NUCLEOTIDE SEQUENCE</scope>
    <source>
        <strain evidence="1">P08H-3</strain>
    </source>
</reference>
<dbReference type="GO" id="GO:0005778">
    <property type="term" value="C:peroxisomal membrane"/>
    <property type="evidence" value="ECO:0007669"/>
    <property type="project" value="TreeGrafter"/>
</dbReference>
<dbReference type="EMBL" id="JAODUP010000560">
    <property type="protein sequence ID" value="KAK2147314.1"/>
    <property type="molecule type" value="Genomic_DNA"/>
</dbReference>
<evidence type="ECO:0000313" key="2">
    <source>
        <dbReference type="Proteomes" id="UP001208570"/>
    </source>
</evidence>
<evidence type="ECO:0000313" key="1">
    <source>
        <dbReference type="EMBL" id="KAK2147314.1"/>
    </source>
</evidence>
<dbReference type="Proteomes" id="UP001208570">
    <property type="component" value="Unassembled WGS sequence"/>
</dbReference>
<accession>A0AAD9J6K9</accession>
<dbReference type="PIRSF" id="PIRSF013674">
    <property type="entry name" value="PXMP4"/>
    <property type="match status" value="1"/>
</dbReference>